<dbReference type="Proteomes" id="UP000606463">
    <property type="component" value="Unassembled WGS sequence"/>
</dbReference>
<organism evidence="4 5">
    <name type="scientific">Aquifex aeolicus</name>
    <dbReference type="NCBI Taxonomy" id="63363"/>
    <lineage>
        <taxon>Bacteria</taxon>
        <taxon>Pseudomonadati</taxon>
        <taxon>Aquificota</taxon>
        <taxon>Aquificia</taxon>
        <taxon>Aquificales</taxon>
        <taxon>Aquificaceae</taxon>
        <taxon>Aquifex</taxon>
    </lineage>
</organism>
<dbReference type="Pfam" id="PF12706">
    <property type="entry name" value="Lactamase_B_2"/>
    <property type="match status" value="1"/>
</dbReference>
<evidence type="ECO:0000313" key="5">
    <source>
        <dbReference type="Proteomes" id="UP000606463"/>
    </source>
</evidence>
<dbReference type="SMART" id="SM00849">
    <property type="entry name" value="Lactamase_B"/>
    <property type="match status" value="1"/>
</dbReference>
<dbReference type="AlphaFoldDB" id="A0A9D1CF22"/>
<evidence type="ECO:0000256" key="1">
    <source>
        <dbReference type="ARBA" id="ARBA00022801"/>
    </source>
</evidence>
<dbReference type="PANTHER" id="PTHR43546">
    <property type="entry name" value="UPF0173 METAL-DEPENDENT HYDROLASE MJ1163-RELATED"/>
    <property type="match status" value="1"/>
</dbReference>
<dbReference type="EMBL" id="DQVE01000011">
    <property type="protein sequence ID" value="HIP97946.1"/>
    <property type="molecule type" value="Genomic_DNA"/>
</dbReference>
<gene>
    <name evidence="4" type="ORF">EYH37_01070</name>
</gene>
<evidence type="ECO:0000259" key="3">
    <source>
        <dbReference type="SMART" id="SM00849"/>
    </source>
</evidence>
<evidence type="ECO:0000313" key="4">
    <source>
        <dbReference type="EMBL" id="HIP97946.1"/>
    </source>
</evidence>
<dbReference type="PANTHER" id="PTHR43546:SF3">
    <property type="entry name" value="UPF0173 METAL-DEPENDENT HYDROLASE MJ1163"/>
    <property type="match status" value="1"/>
</dbReference>
<evidence type="ECO:0000256" key="2">
    <source>
        <dbReference type="HAMAP-Rule" id="MF_00457"/>
    </source>
</evidence>
<feature type="domain" description="Metallo-beta-lactamase" evidence="3">
    <location>
        <begin position="9"/>
        <end position="198"/>
    </location>
</feature>
<dbReference type="InterPro" id="IPR050114">
    <property type="entry name" value="UPF0173_UPF0282_UlaG_hydrolase"/>
</dbReference>
<comment type="similarity">
    <text evidence="2">Belongs to the UPF0173 family.</text>
</comment>
<dbReference type="InterPro" id="IPR036866">
    <property type="entry name" value="RibonucZ/Hydroxyglut_hydro"/>
</dbReference>
<comment type="caution">
    <text evidence="4">The sequence shown here is derived from an EMBL/GenBank/DDBJ whole genome shotgun (WGS) entry which is preliminary data.</text>
</comment>
<accession>A0A9D1CF22</accession>
<dbReference type="GO" id="GO:0016787">
    <property type="term" value="F:hydrolase activity"/>
    <property type="evidence" value="ECO:0007669"/>
    <property type="project" value="UniProtKB-UniRule"/>
</dbReference>
<dbReference type="InterPro" id="IPR022877">
    <property type="entry name" value="UPF0173"/>
</dbReference>
<dbReference type="Gene3D" id="3.60.15.10">
    <property type="entry name" value="Ribonuclease Z/Hydroxyacylglutathione hydrolase-like"/>
    <property type="match status" value="1"/>
</dbReference>
<keyword evidence="1 2" id="KW-0378">Hydrolase</keyword>
<dbReference type="HAMAP" id="MF_00457">
    <property type="entry name" value="UPF0173"/>
    <property type="match status" value="1"/>
</dbReference>
<dbReference type="NCBIfam" id="NF001911">
    <property type="entry name" value="PRK00685.1"/>
    <property type="match status" value="1"/>
</dbReference>
<sequence>MGVKLTFIGHATWLIEGSKRVLIDPFITSNPQAQAAGITLDSLLDKVDLVVITHGHFDHIENAVDFGKKGIPLVGLFEVAQYLASQGAKNTVGANIGGWFEVEGVRLVFTPAVHSSSLIKDNGEPIYLGNPAGVIVELDGVRIYHTGDTALFGDMALIGELYKPDVMLLPIGSLFTMGITEAVKAVDLVKPKIAIPMHYNTWEPIKQDPEEFKKKVEESSCAEAQVIIVQPGETTEISA</sequence>
<name>A0A9D1CF22_AQUAO</name>
<protein>
    <recommendedName>
        <fullName evidence="2">UPF0173 metal-dependent hydrolase EYH37_01070</fullName>
    </recommendedName>
</protein>
<proteinExistence type="inferred from homology"/>
<dbReference type="SUPFAM" id="SSF56281">
    <property type="entry name" value="Metallo-hydrolase/oxidoreductase"/>
    <property type="match status" value="1"/>
</dbReference>
<dbReference type="InterPro" id="IPR001279">
    <property type="entry name" value="Metallo-B-lactamas"/>
</dbReference>
<reference evidence="4" key="1">
    <citation type="journal article" date="2020" name="ISME J.">
        <title>Gammaproteobacteria mediating utilization of methyl-, sulfur- and petroleum organic compounds in deep ocean hydrothermal plumes.</title>
        <authorList>
            <person name="Zhou Z."/>
            <person name="Liu Y."/>
            <person name="Pan J."/>
            <person name="Cron B.R."/>
            <person name="Toner B.M."/>
            <person name="Anantharaman K."/>
            <person name="Breier J.A."/>
            <person name="Dick G.J."/>
            <person name="Li M."/>
        </authorList>
    </citation>
    <scope>NUCLEOTIDE SEQUENCE</scope>
    <source>
        <strain evidence="4">SZUA-1501</strain>
    </source>
</reference>